<evidence type="ECO:0000256" key="13">
    <source>
        <dbReference type="SAM" id="Phobius"/>
    </source>
</evidence>
<dbReference type="PANTHER" id="PTHR45631">
    <property type="entry name" value="OS07G0107800 PROTEIN-RELATED"/>
    <property type="match status" value="1"/>
</dbReference>
<reference evidence="16" key="1">
    <citation type="journal article" date="2009" name="Science">
        <title>The B73 maize genome: complexity, diversity, and dynamics.</title>
        <authorList>
            <person name="Schnable P.S."/>
            <person name="Ware D."/>
            <person name="Fulton R.S."/>
            <person name="Stein J.C."/>
            <person name="Wei F."/>
            <person name="Pasternak S."/>
            <person name="Liang C."/>
            <person name="Zhang J."/>
            <person name="Fulton L."/>
            <person name="Graves T.A."/>
            <person name="Minx P."/>
            <person name="Reily A.D."/>
            <person name="Courtney L."/>
            <person name="Kruchowski S.S."/>
            <person name="Tomlinson C."/>
            <person name="Strong C."/>
            <person name="Delehaunty K."/>
            <person name="Fronick C."/>
            <person name="Courtney B."/>
            <person name="Rock S.M."/>
            <person name="Belter E."/>
            <person name="Du F."/>
            <person name="Kim K."/>
            <person name="Abbott R.M."/>
            <person name="Cotton M."/>
            <person name="Levy A."/>
            <person name="Marchetto P."/>
            <person name="Ochoa K."/>
            <person name="Jackson S.M."/>
            <person name="Gillam B."/>
            <person name="Chen W."/>
            <person name="Yan L."/>
            <person name="Higginbotham J."/>
            <person name="Cardenas M."/>
            <person name="Waligorski J."/>
            <person name="Applebaum E."/>
            <person name="Phelps L."/>
            <person name="Falcone J."/>
            <person name="Kanchi K."/>
            <person name="Thane T."/>
            <person name="Scimone A."/>
            <person name="Thane N."/>
            <person name="Henke J."/>
            <person name="Wang T."/>
            <person name="Ruppert J."/>
            <person name="Shah N."/>
            <person name="Rotter K."/>
            <person name="Hodges J."/>
            <person name="Ingenthron E."/>
            <person name="Cordes M."/>
            <person name="Kohlberg S."/>
            <person name="Sgro J."/>
            <person name="Delgado B."/>
            <person name="Mead K."/>
            <person name="Chinwalla A."/>
            <person name="Leonard S."/>
            <person name="Crouse K."/>
            <person name="Collura K."/>
            <person name="Kudrna D."/>
            <person name="Currie J."/>
            <person name="He R."/>
            <person name="Angelova A."/>
            <person name="Rajasekar S."/>
            <person name="Mueller T."/>
            <person name="Lomeli R."/>
            <person name="Scara G."/>
            <person name="Ko A."/>
            <person name="Delaney K."/>
            <person name="Wissotski M."/>
            <person name="Lopez G."/>
            <person name="Campos D."/>
            <person name="Braidotti M."/>
            <person name="Ashley E."/>
            <person name="Golser W."/>
            <person name="Kim H."/>
            <person name="Lee S."/>
            <person name="Lin J."/>
            <person name="Dujmic Z."/>
            <person name="Kim W."/>
            <person name="Talag J."/>
            <person name="Zuccolo A."/>
            <person name="Fan C."/>
            <person name="Sebastian A."/>
            <person name="Kramer M."/>
            <person name="Spiegel L."/>
            <person name="Nascimento L."/>
            <person name="Zutavern T."/>
            <person name="Miller B."/>
            <person name="Ambroise C."/>
            <person name="Muller S."/>
            <person name="Spooner W."/>
            <person name="Narechania A."/>
            <person name="Ren L."/>
            <person name="Wei S."/>
            <person name="Kumari S."/>
            <person name="Faga B."/>
            <person name="Levy M.J."/>
            <person name="McMahan L."/>
            <person name="Van Buren P."/>
            <person name="Vaughn M.W."/>
            <person name="Ying K."/>
            <person name="Yeh C.-T."/>
            <person name="Emrich S.J."/>
            <person name="Jia Y."/>
            <person name="Kalyanaraman A."/>
            <person name="Hsia A.-P."/>
            <person name="Barbazuk W.B."/>
            <person name="Baucom R.S."/>
            <person name="Brutnell T.P."/>
            <person name="Carpita N.C."/>
            <person name="Chaparro C."/>
            <person name="Chia J.-M."/>
            <person name="Deragon J.-M."/>
            <person name="Estill J.C."/>
            <person name="Fu Y."/>
            <person name="Jeddeloh J.A."/>
            <person name="Han Y."/>
            <person name="Lee H."/>
            <person name="Li P."/>
            <person name="Lisch D.R."/>
            <person name="Liu S."/>
            <person name="Liu Z."/>
            <person name="Nagel D.H."/>
            <person name="McCann M.C."/>
            <person name="SanMiguel P."/>
            <person name="Myers A.M."/>
            <person name="Nettleton D."/>
            <person name="Nguyen J."/>
            <person name="Penning B.W."/>
            <person name="Ponnala L."/>
            <person name="Schneider K.L."/>
            <person name="Schwartz D.C."/>
            <person name="Sharma A."/>
            <person name="Soderlund C."/>
            <person name="Springer N.M."/>
            <person name="Sun Q."/>
            <person name="Wang H."/>
            <person name="Waterman M."/>
            <person name="Westerman R."/>
            <person name="Wolfgruber T.K."/>
            <person name="Yang L."/>
            <person name="Yu Y."/>
            <person name="Zhang L."/>
            <person name="Zhou S."/>
            <person name="Zhu Q."/>
            <person name="Bennetzen J.L."/>
            <person name="Dawe R.K."/>
            <person name="Jiang J."/>
            <person name="Jiang N."/>
            <person name="Presting G.G."/>
            <person name="Wessler S.R."/>
            <person name="Aluru S."/>
            <person name="Martienssen R.A."/>
            <person name="Clifton S.W."/>
            <person name="McCombie W.R."/>
            <person name="Wing R.A."/>
            <person name="Wilson R.K."/>
        </authorList>
    </citation>
    <scope>NUCLEOTIDE SEQUENCE [LARGE SCALE GENOMIC DNA]</scope>
    <source>
        <strain evidence="16">cv. B73</strain>
    </source>
</reference>
<evidence type="ECO:0000313" key="15">
    <source>
        <dbReference type="EnsemblPlants" id="Zm00001eb423350_P001"/>
    </source>
</evidence>
<dbReference type="PROSITE" id="PS00108">
    <property type="entry name" value="PROTEIN_KINASE_ST"/>
    <property type="match status" value="1"/>
</dbReference>
<dbReference type="PROSITE" id="PS50011">
    <property type="entry name" value="PROTEIN_KINASE_DOM"/>
    <property type="match status" value="1"/>
</dbReference>
<keyword evidence="5 11" id="KW-0547">Nucleotide-binding</keyword>
<organism evidence="15 16">
    <name type="scientific">Zea mays</name>
    <name type="common">Maize</name>
    <dbReference type="NCBI Taxonomy" id="4577"/>
    <lineage>
        <taxon>Eukaryota</taxon>
        <taxon>Viridiplantae</taxon>
        <taxon>Streptophyta</taxon>
        <taxon>Embryophyta</taxon>
        <taxon>Tracheophyta</taxon>
        <taxon>Spermatophyta</taxon>
        <taxon>Magnoliopsida</taxon>
        <taxon>Liliopsida</taxon>
        <taxon>Poales</taxon>
        <taxon>Poaceae</taxon>
        <taxon>PACMAD clade</taxon>
        <taxon>Panicoideae</taxon>
        <taxon>Andropogonodae</taxon>
        <taxon>Andropogoneae</taxon>
        <taxon>Tripsacinae</taxon>
        <taxon>Zea</taxon>
    </lineage>
</organism>
<evidence type="ECO:0000256" key="3">
    <source>
        <dbReference type="ARBA" id="ARBA00022553"/>
    </source>
</evidence>
<keyword evidence="3" id="KW-0597">Phosphoprotein</keyword>
<dbReference type="AlphaFoldDB" id="A0A804RJQ9"/>
<dbReference type="PANTHER" id="PTHR45631:SF182">
    <property type="entry name" value="OS05G0246600 PROTEIN"/>
    <property type="match status" value="1"/>
</dbReference>
<keyword evidence="10" id="KW-0479">Metal-binding</keyword>
<dbReference type="EnsemblPlants" id="Zm00001eb423350_T001">
    <property type="protein sequence ID" value="Zm00001eb423350_P001"/>
    <property type="gene ID" value="Zm00001eb423350"/>
</dbReference>
<evidence type="ECO:0000256" key="4">
    <source>
        <dbReference type="ARBA" id="ARBA00022679"/>
    </source>
</evidence>
<keyword evidence="4" id="KW-0808">Transferase</keyword>
<dbReference type="GO" id="GO:0004674">
    <property type="term" value="F:protein serine/threonine kinase activity"/>
    <property type="evidence" value="ECO:0007669"/>
    <property type="project" value="UniProtKB-KW"/>
</dbReference>
<dbReference type="InterPro" id="IPR000719">
    <property type="entry name" value="Prot_kinase_dom"/>
</dbReference>
<evidence type="ECO:0000256" key="1">
    <source>
        <dbReference type="ARBA" id="ARBA00004167"/>
    </source>
</evidence>
<dbReference type="PROSITE" id="PS00107">
    <property type="entry name" value="PROTEIN_KINASE_ATP"/>
    <property type="match status" value="1"/>
</dbReference>
<evidence type="ECO:0000256" key="5">
    <source>
        <dbReference type="ARBA" id="ARBA00022741"/>
    </source>
</evidence>
<evidence type="ECO:0000256" key="9">
    <source>
        <dbReference type="PIRSR" id="PIRSR000615-1"/>
    </source>
</evidence>
<dbReference type="InParanoid" id="A0A804RJQ9"/>
<dbReference type="SMART" id="SM00220">
    <property type="entry name" value="S_TKc"/>
    <property type="match status" value="1"/>
</dbReference>
<name>A0A804RJQ9_MAIZE</name>
<evidence type="ECO:0000256" key="11">
    <source>
        <dbReference type="PROSITE-ProRule" id="PRU10141"/>
    </source>
</evidence>
<evidence type="ECO:0000256" key="7">
    <source>
        <dbReference type="ARBA" id="ARBA00022840"/>
    </source>
</evidence>
<feature type="transmembrane region" description="Helical" evidence="13">
    <location>
        <begin position="33"/>
        <end position="57"/>
    </location>
</feature>
<feature type="active site" description="Proton acceptor" evidence="9">
    <location>
        <position position="215"/>
    </location>
</feature>
<keyword evidence="13" id="KW-0472">Membrane</keyword>
<reference evidence="15" key="2">
    <citation type="submission" date="2019-07" db="EMBL/GenBank/DDBJ databases">
        <authorList>
            <person name="Seetharam A."/>
            <person name="Woodhouse M."/>
            <person name="Cannon E."/>
        </authorList>
    </citation>
    <scope>NUCLEOTIDE SEQUENCE [LARGE SCALE GENOMIC DNA]</scope>
    <source>
        <strain evidence="15">cv. B73</strain>
    </source>
</reference>
<comment type="similarity">
    <text evidence="12">Belongs to the protein kinase superfamily.</text>
</comment>
<dbReference type="Gramene" id="Zm00001eb423350_T001">
    <property type="protein sequence ID" value="Zm00001eb423350_P001"/>
    <property type="gene ID" value="Zm00001eb423350"/>
</dbReference>
<dbReference type="InterPro" id="IPR001245">
    <property type="entry name" value="Ser-Thr/Tyr_kinase_cat_dom"/>
</dbReference>
<dbReference type="InterPro" id="IPR008271">
    <property type="entry name" value="Ser/Thr_kinase_AS"/>
</dbReference>
<dbReference type="Gene3D" id="3.30.200.20">
    <property type="entry name" value="Phosphorylase Kinase, domain 1"/>
    <property type="match status" value="1"/>
</dbReference>
<accession>A0A804RJQ9</accession>
<evidence type="ECO:0000259" key="14">
    <source>
        <dbReference type="PROSITE" id="PS50011"/>
    </source>
</evidence>
<protein>
    <recommendedName>
        <fullName evidence="14">Protein kinase domain-containing protein</fullName>
    </recommendedName>
</protein>
<reference evidence="15" key="3">
    <citation type="submission" date="2021-05" db="UniProtKB">
        <authorList>
            <consortium name="EnsemblPlants"/>
        </authorList>
    </citation>
    <scope>IDENTIFICATION</scope>
    <source>
        <strain evidence="15">cv. B73</strain>
    </source>
</reference>
<feature type="domain" description="Protein kinase" evidence="14">
    <location>
        <begin position="88"/>
        <end position="365"/>
    </location>
</feature>
<keyword evidence="7 11" id="KW-0067">ATP-binding</keyword>
<evidence type="ECO:0000256" key="10">
    <source>
        <dbReference type="PIRSR" id="PIRSR000615-3"/>
    </source>
</evidence>
<keyword evidence="10" id="KW-0460">Magnesium</keyword>
<keyword evidence="16" id="KW-1185">Reference proteome</keyword>
<feature type="binding site" evidence="11">
    <location>
        <position position="115"/>
    </location>
    <ligand>
        <name>ATP</name>
        <dbReference type="ChEBI" id="CHEBI:30616"/>
    </ligand>
</feature>
<evidence type="ECO:0000256" key="2">
    <source>
        <dbReference type="ARBA" id="ARBA00022527"/>
    </source>
</evidence>
<keyword evidence="13" id="KW-0812">Transmembrane</keyword>
<evidence type="ECO:0000256" key="6">
    <source>
        <dbReference type="ARBA" id="ARBA00022777"/>
    </source>
</evidence>
<evidence type="ECO:0000313" key="16">
    <source>
        <dbReference type="Proteomes" id="UP000007305"/>
    </source>
</evidence>
<keyword evidence="13" id="KW-1133">Transmembrane helix</keyword>
<comment type="subcellular location">
    <subcellularLocation>
        <location evidence="1">Membrane</location>
        <topology evidence="1">Single-pass membrane protein</topology>
    </subcellularLocation>
</comment>
<dbReference type="GO" id="GO:0046872">
    <property type="term" value="F:metal ion binding"/>
    <property type="evidence" value="ECO:0007669"/>
    <property type="project" value="UniProtKB-KW"/>
</dbReference>
<dbReference type="FunFam" id="1.10.510.10:FF:000146">
    <property type="entry name" value="LRR receptor-like serine/threonine-protein kinase IOS1"/>
    <property type="match status" value="1"/>
</dbReference>
<keyword evidence="2 12" id="KW-0723">Serine/threonine-protein kinase</keyword>
<dbReference type="GO" id="GO:0016020">
    <property type="term" value="C:membrane"/>
    <property type="evidence" value="ECO:0007669"/>
    <property type="project" value="UniProtKB-SubCell"/>
</dbReference>
<dbReference type="SUPFAM" id="SSF56112">
    <property type="entry name" value="Protein kinase-like (PK-like)"/>
    <property type="match status" value="1"/>
</dbReference>
<dbReference type="GO" id="GO:0005524">
    <property type="term" value="F:ATP binding"/>
    <property type="evidence" value="ECO:0007669"/>
    <property type="project" value="UniProtKB-UniRule"/>
</dbReference>
<keyword evidence="8" id="KW-0675">Receptor</keyword>
<feature type="binding site" evidence="10">
    <location>
        <position position="220"/>
    </location>
    <ligand>
        <name>Mg(2+)</name>
        <dbReference type="ChEBI" id="CHEBI:18420"/>
    </ligand>
</feature>
<evidence type="ECO:0000256" key="8">
    <source>
        <dbReference type="ARBA" id="ARBA00023170"/>
    </source>
</evidence>
<feature type="binding site" evidence="10">
    <location>
        <position position="233"/>
    </location>
    <ligand>
        <name>Mg(2+)</name>
        <dbReference type="ChEBI" id="CHEBI:18420"/>
    </ligand>
</feature>
<dbReference type="InterPro" id="IPR011009">
    <property type="entry name" value="Kinase-like_dom_sf"/>
</dbReference>
<evidence type="ECO:0000256" key="12">
    <source>
        <dbReference type="RuleBase" id="RU000304"/>
    </source>
</evidence>
<dbReference type="Gene3D" id="1.10.510.10">
    <property type="entry name" value="Transferase(Phosphotransferase) domain 1"/>
    <property type="match status" value="1"/>
</dbReference>
<keyword evidence="6" id="KW-0418">Kinase</keyword>
<dbReference type="InterPro" id="IPR017441">
    <property type="entry name" value="Protein_kinase_ATP_BS"/>
</dbReference>
<proteinExistence type="inferred from homology"/>
<dbReference type="Pfam" id="PF07714">
    <property type="entry name" value="PK_Tyr_Ser-Thr"/>
    <property type="match status" value="1"/>
</dbReference>
<dbReference type="Proteomes" id="UP000007305">
    <property type="component" value="Chromosome 10"/>
</dbReference>
<sequence>MNLVFARVDNNPYLCTNQSCAAIIPNPRKRKSVLIALIIAPVVGAIIIVAVLLLIIWHRKKKRQGGARASNPFESRRFKYKELRVITDDFRNVIGKGGFGLVYSGKLDGTPVAVKMRSQTSLQGNAEFLAEARHLAKVHHKNLVTLIGYCKDRKHLGLVYEYMDGGNLENYLKGNEADHAELHLTWIQRLKIALDSAYGLEYLHRSCNPPLIHRDVKTQNILLTSKMEAKIADFGLTRAFSSETRTHTTTRPAGTLGYLDPEYYNTSHLSEKSDVFSFGVVLLVLVTGRPAIVTVNGTERAHLAHWVRGRLSQGDIDNVTDPRIRGDCDVNSVWMVTELALRCTEQAGKDRPTMSEVAEGLRESLQLETDSHSRRRTASVGSALTETESVIGALESEHIEETLPR</sequence>